<protein>
    <submittedName>
        <fullName evidence="2">Uncharacterized protein</fullName>
    </submittedName>
</protein>
<dbReference type="Proteomes" id="UP001187192">
    <property type="component" value="Unassembled WGS sequence"/>
</dbReference>
<dbReference type="AlphaFoldDB" id="A0AA88AKJ4"/>
<gene>
    <name evidence="2" type="ORF">TIFTF001_017042</name>
</gene>
<comment type="caution">
    <text evidence="2">The sequence shown here is derived from an EMBL/GenBank/DDBJ whole genome shotgun (WGS) entry which is preliminary data.</text>
</comment>
<evidence type="ECO:0000313" key="2">
    <source>
        <dbReference type="EMBL" id="GMN47863.1"/>
    </source>
</evidence>
<dbReference type="EMBL" id="BTGU01000026">
    <property type="protein sequence ID" value="GMN47863.1"/>
    <property type="molecule type" value="Genomic_DNA"/>
</dbReference>
<reference evidence="2" key="1">
    <citation type="submission" date="2023-07" db="EMBL/GenBank/DDBJ databases">
        <title>draft genome sequence of fig (Ficus carica).</title>
        <authorList>
            <person name="Takahashi T."/>
            <person name="Nishimura K."/>
        </authorList>
    </citation>
    <scope>NUCLEOTIDE SEQUENCE</scope>
</reference>
<keyword evidence="3" id="KW-1185">Reference proteome</keyword>
<feature type="compositionally biased region" description="Polar residues" evidence="1">
    <location>
        <begin position="273"/>
        <end position="282"/>
    </location>
</feature>
<name>A0AA88AKJ4_FICCA</name>
<evidence type="ECO:0000256" key="1">
    <source>
        <dbReference type="SAM" id="MobiDB-lite"/>
    </source>
</evidence>
<evidence type="ECO:0000313" key="3">
    <source>
        <dbReference type="Proteomes" id="UP001187192"/>
    </source>
</evidence>
<accession>A0AA88AKJ4</accession>
<organism evidence="2 3">
    <name type="scientific">Ficus carica</name>
    <name type="common">Common fig</name>
    <dbReference type="NCBI Taxonomy" id="3494"/>
    <lineage>
        <taxon>Eukaryota</taxon>
        <taxon>Viridiplantae</taxon>
        <taxon>Streptophyta</taxon>
        <taxon>Embryophyta</taxon>
        <taxon>Tracheophyta</taxon>
        <taxon>Spermatophyta</taxon>
        <taxon>Magnoliopsida</taxon>
        <taxon>eudicotyledons</taxon>
        <taxon>Gunneridae</taxon>
        <taxon>Pentapetalae</taxon>
        <taxon>rosids</taxon>
        <taxon>fabids</taxon>
        <taxon>Rosales</taxon>
        <taxon>Moraceae</taxon>
        <taxon>Ficeae</taxon>
        <taxon>Ficus</taxon>
    </lineage>
</organism>
<feature type="region of interest" description="Disordered" evidence="1">
    <location>
        <begin position="238"/>
        <end position="288"/>
    </location>
</feature>
<sequence>MNPGQIEEDREASLAFWGMEPRTFDETQEAATLAEWLDDMETIIILCHVGAYLQVMLSSRCLIGEAPTWWPSIGDPEISKDFTPPATTEMTLDEMIDAIMGAKVIAFFIQAAAPEDGNDYRLYSPVAEDDHLLIPVDDADEFNSIKQGSMTVLEAVKKFEQLACLCLELVPNEMEKVRRIMKMFRTDIAKQVSTGSSPPTLVADCISRAIRAEYWINQDKEARAQIFKVKKKEKTVLKQSQHKQNQEFYSKGQTSNADQNSKQFRRYKRKENASNQRQQRNYPQKKKN</sequence>
<feature type="compositionally biased region" description="Polar residues" evidence="1">
    <location>
        <begin position="242"/>
        <end position="262"/>
    </location>
</feature>
<proteinExistence type="predicted"/>